<comment type="similarity">
    <text evidence="1">Belongs to the enoyl-CoA hydratase/isomerase family.</text>
</comment>
<evidence type="ECO:0000313" key="3">
    <source>
        <dbReference type="Proteomes" id="UP001163687"/>
    </source>
</evidence>
<dbReference type="CDD" id="cd06558">
    <property type="entry name" value="crotonase-like"/>
    <property type="match status" value="1"/>
</dbReference>
<evidence type="ECO:0000313" key="2">
    <source>
        <dbReference type="EMBL" id="BDG59821.1"/>
    </source>
</evidence>
<dbReference type="EMBL" id="AP025628">
    <property type="protein sequence ID" value="BDG59821.1"/>
    <property type="molecule type" value="Genomic_DNA"/>
</dbReference>
<dbReference type="InterPro" id="IPR001753">
    <property type="entry name" value="Enoyl-CoA_hydra/iso"/>
</dbReference>
<dbReference type="AlphaFoldDB" id="A0AA35G5P2"/>
<dbReference type="KEGG" id="cmic:caldi_09110"/>
<organism evidence="2 3">
    <name type="scientific">Caldinitratiruptor microaerophilus</name>
    <dbReference type="NCBI Taxonomy" id="671077"/>
    <lineage>
        <taxon>Bacteria</taxon>
        <taxon>Bacillati</taxon>
        <taxon>Bacillota</taxon>
        <taxon>Clostridia</taxon>
        <taxon>Eubacteriales</taxon>
        <taxon>Symbiobacteriaceae</taxon>
        <taxon>Caldinitratiruptor</taxon>
    </lineage>
</organism>
<dbReference type="InterPro" id="IPR029045">
    <property type="entry name" value="ClpP/crotonase-like_dom_sf"/>
</dbReference>
<keyword evidence="3" id="KW-1185">Reference proteome</keyword>
<gene>
    <name evidence="2" type="ORF">caldi_09110</name>
</gene>
<dbReference type="PANTHER" id="PTHR42964">
    <property type="entry name" value="ENOYL-COA HYDRATASE"/>
    <property type="match status" value="1"/>
</dbReference>
<dbReference type="Proteomes" id="UP001163687">
    <property type="component" value="Chromosome"/>
</dbReference>
<dbReference type="Gene3D" id="3.90.226.10">
    <property type="entry name" value="2-enoyl-CoA Hydratase, Chain A, domain 1"/>
    <property type="match status" value="1"/>
</dbReference>
<proteinExistence type="inferred from homology"/>
<sequence length="267" mass="28302">MLRRRVENGVCWLSLDRPERRNALGSELMSALEDALRDAARDPAVRAILLTGEGESFCAGGDLDEFRTYGSLDPTALYERARGGTGLLRLAFELTTPLVVAAHGHALAGGMGLVAMAHVALAAEGTVFGLTEIQVGLFPYTILPLVVRAVGPRRALELALTGRRFQAQEALGMGLVHRVVPRDQLLGAAQEVALELAGRSPVAVQTGLEAWNALRTWDPGPALDHLSLLRNVAFGSPQLRAGIERFLGRRRGSGDGDAGTGGAGGRE</sequence>
<dbReference type="SUPFAM" id="SSF52096">
    <property type="entry name" value="ClpP/crotonase"/>
    <property type="match status" value="1"/>
</dbReference>
<dbReference type="InterPro" id="IPR051683">
    <property type="entry name" value="Enoyl-CoA_Hydratase/Isomerase"/>
</dbReference>
<name>A0AA35G5P2_9FIRM</name>
<dbReference type="Pfam" id="PF00378">
    <property type="entry name" value="ECH_1"/>
    <property type="match status" value="1"/>
</dbReference>
<evidence type="ECO:0000256" key="1">
    <source>
        <dbReference type="ARBA" id="ARBA00005254"/>
    </source>
</evidence>
<dbReference type="RefSeq" id="WP_264843910.1">
    <property type="nucleotide sequence ID" value="NZ_AP025628.1"/>
</dbReference>
<accession>A0AA35G5P2</accession>
<reference evidence="2" key="1">
    <citation type="submission" date="2022-03" db="EMBL/GenBank/DDBJ databases">
        <title>Complete genome sequence of Caldinitratiruptor microaerophilus.</title>
        <authorList>
            <person name="Mukaiyama R."/>
            <person name="Nishiyama T."/>
            <person name="Ueda K."/>
        </authorList>
    </citation>
    <scope>NUCLEOTIDE SEQUENCE</scope>
    <source>
        <strain evidence="2">JCM 16183</strain>
    </source>
</reference>
<dbReference type="PANTHER" id="PTHR42964:SF1">
    <property type="entry name" value="POLYKETIDE BIOSYNTHESIS ENOYL-COA HYDRATASE PKSH-RELATED"/>
    <property type="match status" value="1"/>
</dbReference>
<dbReference type="GO" id="GO:0003824">
    <property type="term" value="F:catalytic activity"/>
    <property type="evidence" value="ECO:0007669"/>
    <property type="project" value="UniProtKB-ARBA"/>
</dbReference>
<protein>
    <submittedName>
        <fullName evidence="2">Enoyl-CoA hydratase</fullName>
    </submittedName>
</protein>